<evidence type="ECO:0000256" key="6">
    <source>
        <dbReference type="PROSITE-ProRule" id="PRU00433"/>
    </source>
</evidence>
<proteinExistence type="predicted"/>
<dbReference type="GO" id="GO:0046872">
    <property type="term" value="F:metal ion binding"/>
    <property type="evidence" value="ECO:0007669"/>
    <property type="project" value="UniProtKB-KW"/>
</dbReference>
<dbReference type="Gene3D" id="1.10.760.10">
    <property type="entry name" value="Cytochrome c-like domain"/>
    <property type="match status" value="2"/>
</dbReference>
<accession>A0A3R9WPR6</accession>
<comment type="caution">
    <text evidence="8">The sequence shown here is derived from an EMBL/GenBank/DDBJ whole genome shotgun (WGS) entry which is preliminary data.</text>
</comment>
<gene>
    <name evidence="8" type="ORF">HMF7854_06105</name>
</gene>
<sequence>MGRFKRWAGYGLGGVAALAVAGTAFVWFGSERALAAGEPATPEHLVRPSPAMLANASRLAHVYACYDCHGDRLQGAKFFDQAGVATLWGPNLTRLAARSSDQQLAAAIRQGIGTDGRALFGMPSHSYASFSDAEVATMIAAIRAEPVGGPERPARSLGPLGRFGIATGKFNSAPVRRTAYLANPPADLGPQHAAGRAIAMHICADCHGSDLKGGEAGPDLKGPDLAIAGAYDLPGFTRLMRTGVPASGRELRMMSGVSRTAFSHMTDAEIASLHGYLVALAQR</sequence>
<evidence type="ECO:0000256" key="3">
    <source>
        <dbReference type="ARBA" id="ARBA00022723"/>
    </source>
</evidence>
<feature type="domain" description="Cytochrome c" evidence="7">
    <location>
        <begin position="32"/>
        <end position="146"/>
    </location>
</feature>
<evidence type="ECO:0000313" key="8">
    <source>
        <dbReference type="EMBL" id="RST30448.1"/>
    </source>
</evidence>
<keyword evidence="1" id="KW-0813">Transport</keyword>
<dbReference type="OrthoDB" id="9773456at2"/>
<dbReference type="InterPro" id="IPR051811">
    <property type="entry name" value="Cytochrome_c550/c551-like"/>
</dbReference>
<dbReference type="EMBL" id="RWJF01000001">
    <property type="protein sequence ID" value="RST30448.1"/>
    <property type="molecule type" value="Genomic_DNA"/>
</dbReference>
<dbReference type="SUPFAM" id="SSF46626">
    <property type="entry name" value="Cytochrome c"/>
    <property type="match status" value="2"/>
</dbReference>
<dbReference type="RefSeq" id="WP_126718280.1">
    <property type="nucleotide sequence ID" value="NZ_RWJF01000001.1"/>
</dbReference>
<dbReference type="PROSITE" id="PS51007">
    <property type="entry name" value="CYTC"/>
    <property type="match status" value="2"/>
</dbReference>
<dbReference type="InterPro" id="IPR009056">
    <property type="entry name" value="Cyt_c-like_dom"/>
</dbReference>
<keyword evidence="9" id="KW-1185">Reference proteome</keyword>
<evidence type="ECO:0000259" key="7">
    <source>
        <dbReference type="PROSITE" id="PS51007"/>
    </source>
</evidence>
<dbReference type="Proteomes" id="UP000274661">
    <property type="component" value="Unassembled WGS sequence"/>
</dbReference>
<keyword evidence="4" id="KW-0249">Electron transport</keyword>
<evidence type="ECO:0000256" key="1">
    <source>
        <dbReference type="ARBA" id="ARBA00022448"/>
    </source>
</evidence>
<dbReference type="AlphaFoldDB" id="A0A3R9WPR6"/>
<dbReference type="PANTHER" id="PTHR37823:SF4">
    <property type="entry name" value="MENAQUINOL-CYTOCHROME C REDUCTASE CYTOCHROME B_C SUBUNIT"/>
    <property type="match status" value="1"/>
</dbReference>
<keyword evidence="5 6" id="KW-0408">Iron</keyword>
<name>A0A3R9WPR6_9SPHN</name>
<reference evidence="8 9" key="1">
    <citation type="submission" date="2018-12" db="EMBL/GenBank/DDBJ databases">
        <title>Sphingomonas sp. HMF7854 Genome sequencing and assembly.</title>
        <authorList>
            <person name="Cha I."/>
            <person name="Kang H."/>
            <person name="Kim H."/>
            <person name="Kang J."/>
            <person name="Joh K."/>
        </authorList>
    </citation>
    <scope>NUCLEOTIDE SEQUENCE [LARGE SCALE GENOMIC DNA]</scope>
    <source>
        <strain evidence="8 9">HMF7854</strain>
    </source>
</reference>
<dbReference type="PANTHER" id="PTHR37823">
    <property type="entry name" value="CYTOCHROME C-553-LIKE"/>
    <property type="match status" value="1"/>
</dbReference>
<evidence type="ECO:0000256" key="5">
    <source>
        <dbReference type="ARBA" id="ARBA00023004"/>
    </source>
</evidence>
<organism evidence="8 9">
    <name type="scientific">Sphingomonas ginkgonis</name>
    <dbReference type="NCBI Taxonomy" id="2315330"/>
    <lineage>
        <taxon>Bacteria</taxon>
        <taxon>Pseudomonadati</taxon>
        <taxon>Pseudomonadota</taxon>
        <taxon>Alphaproteobacteria</taxon>
        <taxon>Sphingomonadales</taxon>
        <taxon>Sphingomonadaceae</taxon>
        <taxon>Sphingomonas</taxon>
    </lineage>
</organism>
<dbReference type="GO" id="GO:0020037">
    <property type="term" value="F:heme binding"/>
    <property type="evidence" value="ECO:0007669"/>
    <property type="project" value="InterPro"/>
</dbReference>
<evidence type="ECO:0000256" key="2">
    <source>
        <dbReference type="ARBA" id="ARBA00022617"/>
    </source>
</evidence>
<keyword evidence="2 6" id="KW-0349">Heme</keyword>
<evidence type="ECO:0000256" key="4">
    <source>
        <dbReference type="ARBA" id="ARBA00022982"/>
    </source>
</evidence>
<dbReference type="GO" id="GO:0009055">
    <property type="term" value="F:electron transfer activity"/>
    <property type="evidence" value="ECO:0007669"/>
    <property type="project" value="InterPro"/>
</dbReference>
<dbReference type="Pfam" id="PF00034">
    <property type="entry name" value="Cytochrom_C"/>
    <property type="match status" value="1"/>
</dbReference>
<protein>
    <submittedName>
        <fullName evidence="8">Cytochrome c</fullName>
    </submittedName>
</protein>
<feature type="domain" description="Cytochrome c" evidence="7">
    <location>
        <begin position="190"/>
        <end position="281"/>
    </location>
</feature>
<evidence type="ECO:0000313" key="9">
    <source>
        <dbReference type="Proteomes" id="UP000274661"/>
    </source>
</evidence>
<dbReference type="InterPro" id="IPR036909">
    <property type="entry name" value="Cyt_c-like_dom_sf"/>
</dbReference>
<keyword evidence="3 6" id="KW-0479">Metal-binding</keyword>